<dbReference type="InterPro" id="IPR051012">
    <property type="entry name" value="CellSynth/LPSAsmb/PSIAsmb"/>
</dbReference>
<feature type="compositionally biased region" description="Low complexity" evidence="4">
    <location>
        <begin position="302"/>
        <end position="316"/>
    </location>
</feature>
<dbReference type="Proteomes" id="UP000217257">
    <property type="component" value="Chromosome"/>
</dbReference>
<name>A0A250J0U5_9BACT</name>
<dbReference type="PROSITE" id="PS50005">
    <property type="entry name" value="TPR"/>
    <property type="match status" value="5"/>
</dbReference>
<feature type="repeat" description="TPR" evidence="3">
    <location>
        <begin position="662"/>
        <end position="695"/>
    </location>
</feature>
<proteinExistence type="predicted"/>
<dbReference type="PANTHER" id="PTHR45586:SF1">
    <property type="entry name" value="LIPOPOLYSACCHARIDE ASSEMBLY PROTEIN B"/>
    <property type="match status" value="1"/>
</dbReference>
<feature type="compositionally biased region" description="Low complexity" evidence="4">
    <location>
        <begin position="164"/>
        <end position="176"/>
    </location>
</feature>
<feature type="compositionally biased region" description="Acidic residues" evidence="4">
    <location>
        <begin position="267"/>
        <end position="283"/>
    </location>
</feature>
<protein>
    <recommendedName>
        <fullName evidence="7">Tetratricopeptide repeat protein</fullName>
    </recommendedName>
</protein>
<dbReference type="SMART" id="SM00028">
    <property type="entry name" value="TPR"/>
    <property type="match status" value="11"/>
</dbReference>
<dbReference type="KEGG" id="cfus:CYFUS_002452"/>
<keyword evidence="1" id="KW-0677">Repeat</keyword>
<feature type="compositionally biased region" description="Low complexity" evidence="4">
    <location>
        <begin position="256"/>
        <end position="266"/>
    </location>
</feature>
<dbReference type="AlphaFoldDB" id="A0A250J0U5"/>
<feature type="compositionally biased region" description="Low complexity" evidence="4">
    <location>
        <begin position="184"/>
        <end position="200"/>
    </location>
</feature>
<dbReference type="EMBL" id="CP022098">
    <property type="protein sequence ID" value="ATB37031.1"/>
    <property type="molecule type" value="Genomic_DNA"/>
</dbReference>
<evidence type="ECO:0000256" key="3">
    <source>
        <dbReference type="PROSITE-ProRule" id="PRU00339"/>
    </source>
</evidence>
<dbReference type="Pfam" id="PF14559">
    <property type="entry name" value="TPR_19"/>
    <property type="match status" value="1"/>
</dbReference>
<dbReference type="InterPro" id="IPR019734">
    <property type="entry name" value="TPR_rpt"/>
</dbReference>
<sequence length="1155" mass="122240">MFRHRMAKSLVERYEQLLAQDPTSSVFVELAKALIAKGEHARAITVCEQGISHHPQSVTGRVLWGKALILMGRPAEAMAQFDQAVTIDKENPHAYNLISEVLLQRGLYRSALPILRKALALQPNDARVRGWMEQAQAALAGGPAPAFGDLSALDAPAEEPPAEESPAGATATAPDTASEEKTELVAAADASAPATEARAAPAPEMPLLELAADDEASAPQPASPPPPPAEALVPGTIELQLPFDEEAPLVADEEPPAVAAQAAPSGDADEAPAVEAAAVEEEGGLLADLPPLAPPPLKSPEPEAAAPTEEPVPVDARPGDTGSRRGLLGELPEVAAVKPRVPAPAAAPAPKAAVPDMAAQVAAYEKELRAKLLPQVSGSWISARALKGIAAVGVVVLACGVLLVVRAKQGGQALIAALDRTSLLLQKDTESSRRDALKLLSQVTALESDNTRAWALSAEAHALRHAENGDAQERAEALAAIDRPGVRAEQPALALVVDALVADAKSRDSANRALLSATVRSSEIEALAAEALLARGQSKDALDRLSRSLKLSPRNVRALVTLGEYYRDAEDPVNALRLFSAATKLAPDHPVARLGVAESQWVLGQELEQALADVQALAEDGTVPASEKERLRLVHGRLLTERGKAREARTLLAEGAQGPLARDILLALGEANRASGDMVAAQGSFEQALKLSPDSEAAKVGLGRTLLDRDREREVLTRVEGEGRHVALVRAAAYTKLGDWKRARLELAHTRVESRYPAEAIVYMARADAAEGERDRAQVALEKTLAAARRERAGVRTALALMQWQDKAPDKAGGLLETAMAEDARNYEAACALGRLRLSQGLPDVALKPLNQALERNTSHGEAREALGRSLLFLGKPSEALQQFDTWRLDNPEAAGAHKGAAMALFHTGKMKDAEASSARAVKLAAGDPEAHRVRADILFSLGDTKGGFGALESANKLDNKAPETFCAIASAFLRQGLEDNADKAFEAARREGPDTVCGQIGEHWVKDSGGRTAAKALQEITKKALTPWDKAFAQSAMARVLLTAGATKEAREAANEAVRLEPFSGRAHLVLGQVALKQREEAVALQELSRAVELEPVDGPAWLSLGDALARQSAETPRAIQAYQTFLKLASASPEAGRVRKALPVLMRRSKGGR</sequence>
<feature type="repeat" description="TPR" evidence="3">
    <location>
        <begin position="556"/>
        <end position="589"/>
    </location>
</feature>
<evidence type="ECO:0000256" key="1">
    <source>
        <dbReference type="ARBA" id="ARBA00022737"/>
    </source>
</evidence>
<dbReference type="PANTHER" id="PTHR45586">
    <property type="entry name" value="TPR REPEAT-CONTAINING PROTEIN PA4667"/>
    <property type="match status" value="1"/>
</dbReference>
<evidence type="ECO:0000256" key="4">
    <source>
        <dbReference type="SAM" id="MobiDB-lite"/>
    </source>
</evidence>
<evidence type="ECO:0000256" key="2">
    <source>
        <dbReference type="ARBA" id="ARBA00022803"/>
    </source>
</evidence>
<gene>
    <name evidence="5" type="ORF">CYFUS_002452</name>
</gene>
<feature type="repeat" description="TPR" evidence="3">
    <location>
        <begin position="1066"/>
        <end position="1099"/>
    </location>
</feature>
<reference evidence="5 6" key="1">
    <citation type="submission" date="2017-06" db="EMBL/GenBank/DDBJ databases">
        <title>Sequencing and comparative analysis of myxobacterial genomes.</title>
        <authorList>
            <person name="Rupp O."/>
            <person name="Goesmann A."/>
            <person name="Sogaard-Andersen L."/>
        </authorList>
    </citation>
    <scope>NUCLEOTIDE SEQUENCE [LARGE SCALE GENOMIC DNA]</scope>
    <source>
        <strain evidence="5 6">DSM 52655</strain>
    </source>
</reference>
<dbReference type="SUPFAM" id="SSF48452">
    <property type="entry name" value="TPR-like"/>
    <property type="match status" value="5"/>
</dbReference>
<accession>A0A250J0U5</accession>
<evidence type="ECO:0008006" key="7">
    <source>
        <dbReference type="Google" id="ProtNLM"/>
    </source>
</evidence>
<feature type="repeat" description="TPR" evidence="3">
    <location>
        <begin position="92"/>
        <end position="125"/>
    </location>
</feature>
<feature type="repeat" description="TPR" evidence="3">
    <location>
        <begin position="522"/>
        <end position="555"/>
    </location>
</feature>
<dbReference type="Pfam" id="PF13432">
    <property type="entry name" value="TPR_16"/>
    <property type="match status" value="4"/>
</dbReference>
<evidence type="ECO:0000313" key="6">
    <source>
        <dbReference type="Proteomes" id="UP000217257"/>
    </source>
</evidence>
<feature type="region of interest" description="Disordered" evidence="4">
    <location>
        <begin position="214"/>
        <end position="233"/>
    </location>
</feature>
<evidence type="ECO:0000313" key="5">
    <source>
        <dbReference type="EMBL" id="ATB37031.1"/>
    </source>
</evidence>
<dbReference type="Gene3D" id="1.25.40.10">
    <property type="entry name" value="Tetratricopeptide repeat domain"/>
    <property type="match status" value="4"/>
</dbReference>
<feature type="region of interest" description="Disordered" evidence="4">
    <location>
        <begin position="147"/>
        <end position="200"/>
    </location>
</feature>
<dbReference type="InterPro" id="IPR011990">
    <property type="entry name" value="TPR-like_helical_dom_sf"/>
</dbReference>
<organism evidence="5 6">
    <name type="scientific">Cystobacter fuscus</name>
    <dbReference type="NCBI Taxonomy" id="43"/>
    <lineage>
        <taxon>Bacteria</taxon>
        <taxon>Pseudomonadati</taxon>
        <taxon>Myxococcota</taxon>
        <taxon>Myxococcia</taxon>
        <taxon>Myxococcales</taxon>
        <taxon>Cystobacterineae</taxon>
        <taxon>Archangiaceae</taxon>
        <taxon>Cystobacter</taxon>
    </lineage>
</organism>
<feature type="region of interest" description="Disordered" evidence="4">
    <location>
        <begin position="254"/>
        <end position="321"/>
    </location>
</feature>
<keyword evidence="2 3" id="KW-0802">TPR repeat</keyword>